<gene>
    <name evidence="1" type="ORF">EEL30_21740</name>
</gene>
<accession>A0A518VCD8</accession>
<dbReference type="AlphaFoldDB" id="A0A518VCD8"/>
<dbReference type="EMBL" id="CP033464">
    <property type="protein sequence ID" value="QDX94666.1"/>
    <property type="molecule type" value="Genomic_DNA"/>
</dbReference>
<evidence type="ECO:0000313" key="2">
    <source>
        <dbReference type="Proteomes" id="UP000319432"/>
    </source>
</evidence>
<proteinExistence type="predicted"/>
<sequence length="143" mass="17005">MMNTGKQIVECLKHGISIYSDKIYTYGLSHTYDIEKRTLYVQSRINPIHMDALIAFIQFEMSEKVDECYSMNQEDVISVLHKFFGVIKLDNKQKYSKSFEIDLYCNWESWCGSRVWEVEQFKIEGMIEELQKIYDTNKESRLS</sequence>
<organism evidence="1 2">
    <name type="scientific">Brevibacillus laterosporus</name>
    <name type="common">Bacillus laterosporus</name>
    <dbReference type="NCBI Taxonomy" id="1465"/>
    <lineage>
        <taxon>Bacteria</taxon>
        <taxon>Bacillati</taxon>
        <taxon>Bacillota</taxon>
        <taxon>Bacilli</taxon>
        <taxon>Bacillales</taxon>
        <taxon>Paenibacillaceae</taxon>
        <taxon>Brevibacillus</taxon>
    </lineage>
</organism>
<name>A0A518VCD8_BRELA</name>
<evidence type="ECO:0000313" key="1">
    <source>
        <dbReference type="EMBL" id="QDX94666.1"/>
    </source>
</evidence>
<keyword evidence="2" id="KW-1185">Reference proteome</keyword>
<reference evidence="1 2" key="1">
    <citation type="submission" date="2018-11" db="EMBL/GenBank/DDBJ databases">
        <title>Phylogenetic determinants of toxin gene distribution in genomes of Brevibacillus laterosporus.</title>
        <authorList>
            <person name="Glare T.R."/>
            <person name="Durrant A."/>
            <person name="Berry C."/>
            <person name="Palma L."/>
            <person name="Ormskirk M."/>
            <person name="Cox M.O."/>
        </authorList>
    </citation>
    <scope>NUCLEOTIDE SEQUENCE [LARGE SCALE GENOMIC DNA]</scope>
    <source>
        <strain evidence="1 2">1821L</strain>
    </source>
</reference>
<protein>
    <submittedName>
        <fullName evidence="1">Uncharacterized protein</fullName>
    </submittedName>
</protein>
<dbReference type="Proteomes" id="UP000319432">
    <property type="component" value="Chromosome"/>
</dbReference>